<protein>
    <submittedName>
        <fullName evidence="2">Protein-export chaperone SecB</fullName>
    </submittedName>
</protein>
<gene>
    <name evidence="2" type="ORF">H9812_06050</name>
</gene>
<evidence type="ECO:0000313" key="2">
    <source>
        <dbReference type="EMBL" id="HIZ25014.1"/>
    </source>
</evidence>
<sequence>MIEYSMKALTAEELSFKVNHIQAAPNAKFEIKPMFSRQIRHANENPKINIVMLECKIESTEDSPKPFNLLARFVGVFEVQNMNTDEDRRFFAINATETMFPFLRAAVANLTADALINPLTLPVVSGATLFPDDRGGSQYTLNLDPKVVN</sequence>
<evidence type="ECO:0000256" key="1">
    <source>
        <dbReference type="ARBA" id="ARBA00009990"/>
    </source>
</evidence>
<comment type="caution">
    <text evidence="2">The sequence shown here is derived from an EMBL/GenBank/DDBJ whole genome shotgun (WGS) entry which is preliminary data.</text>
</comment>
<dbReference type="EMBL" id="DXBS01000114">
    <property type="protein sequence ID" value="HIZ25014.1"/>
    <property type="molecule type" value="Genomic_DNA"/>
</dbReference>
<dbReference type="AlphaFoldDB" id="A0A9D2DXU7"/>
<dbReference type="InterPro" id="IPR035958">
    <property type="entry name" value="SecB-like_sf"/>
</dbReference>
<organism evidence="2 3">
    <name type="scientific">Candidatus Gallimonas intestinigallinarum</name>
    <dbReference type="NCBI Taxonomy" id="2838604"/>
    <lineage>
        <taxon>Bacteria</taxon>
        <taxon>Bacillati</taxon>
        <taxon>Bacillota</taxon>
        <taxon>Clostridia</taxon>
        <taxon>Candidatus Gallimonas</taxon>
    </lineage>
</organism>
<dbReference type="Proteomes" id="UP000824044">
    <property type="component" value="Unassembled WGS sequence"/>
</dbReference>
<dbReference type="GO" id="GO:0051262">
    <property type="term" value="P:protein tetramerization"/>
    <property type="evidence" value="ECO:0007669"/>
    <property type="project" value="InterPro"/>
</dbReference>
<reference evidence="2" key="2">
    <citation type="submission" date="2021-04" db="EMBL/GenBank/DDBJ databases">
        <authorList>
            <person name="Gilroy R."/>
        </authorList>
    </citation>
    <scope>NUCLEOTIDE SEQUENCE</scope>
    <source>
        <strain evidence="2">CHK33-5263</strain>
    </source>
</reference>
<dbReference type="GO" id="GO:0015031">
    <property type="term" value="P:protein transport"/>
    <property type="evidence" value="ECO:0007669"/>
    <property type="project" value="InterPro"/>
</dbReference>
<evidence type="ECO:0000313" key="3">
    <source>
        <dbReference type="Proteomes" id="UP000824044"/>
    </source>
</evidence>
<dbReference type="GO" id="GO:0051082">
    <property type="term" value="F:unfolded protein binding"/>
    <property type="evidence" value="ECO:0007669"/>
    <property type="project" value="InterPro"/>
</dbReference>
<comment type="similarity">
    <text evidence="1">Belongs to the SecB family.</text>
</comment>
<name>A0A9D2DXU7_9FIRM</name>
<dbReference type="Gene3D" id="3.10.420.10">
    <property type="entry name" value="SecB-like"/>
    <property type="match status" value="1"/>
</dbReference>
<dbReference type="InterPro" id="IPR003708">
    <property type="entry name" value="SecB"/>
</dbReference>
<dbReference type="SUPFAM" id="SSF54611">
    <property type="entry name" value="SecB-like"/>
    <property type="match status" value="1"/>
</dbReference>
<proteinExistence type="inferred from homology"/>
<reference evidence="2" key="1">
    <citation type="journal article" date="2021" name="PeerJ">
        <title>Extensive microbial diversity within the chicken gut microbiome revealed by metagenomics and culture.</title>
        <authorList>
            <person name="Gilroy R."/>
            <person name="Ravi A."/>
            <person name="Getino M."/>
            <person name="Pursley I."/>
            <person name="Horton D.L."/>
            <person name="Alikhan N.F."/>
            <person name="Baker D."/>
            <person name="Gharbi K."/>
            <person name="Hall N."/>
            <person name="Watson M."/>
            <person name="Adriaenssens E.M."/>
            <person name="Foster-Nyarko E."/>
            <person name="Jarju S."/>
            <person name="Secka A."/>
            <person name="Antonio M."/>
            <person name="Oren A."/>
            <person name="Chaudhuri R.R."/>
            <person name="La Ragione R."/>
            <person name="Hildebrand F."/>
            <person name="Pallen M.J."/>
        </authorList>
    </citation>
    <scope>NUCLEOTIDE SEQUENCE</scope>
    <source>
        <strain evidence="2">CHK33-5263</strain>
    </source>
</reference>
<accession>A0A9D2DXU7</accession>
<dbReference type="Pfam" id="PF02556">
    <property type="entry name" value="SecB"/>
    <property type="match status" value="1"/>
</dbReference>